<name>A0AAV5J4L6_9ROSI</name>
<sequence length="56" mass="6863">MGTKRRPDVVQSVEESREESWEEKSRRRVERRVGRRRVGRPNMHRTRPEAMSFFSF</sequence>
<accession>A0AAV5J4L6</accession>
<dbReference type="AlphaFoldDB" id="A0AAV5J4L6"/>
<dbReference type="EMBL" id="BPVZ01000024">
    <property type="protein sequence ID" value="GKV05825.1"/>
    <property type="molecule type" value="Genomic_DNA"/>
</dbReference>
<feature type="compositionally biased region" description="Basic residues" evidence="1">
    <location>
        <begin position="26"/>
        <end position="45"/>
    </location>
</feature>
<protein>
    <submittedName>
        <fullName evidence="2">Uncharacterized protein</fullName>
    </submittedName>
</protein>
<evidence type="ECO:0000313" key="2">
    <source>
        <dbReference type="EMBL" id="GKV05825.1"/>
    </source>
</evidence>
<feature type="region of interest" description="Disordered" evidence="1">
    <location>
        <begin position="1"/>
        <end position="56"/>
    </location>
</feature>
<keyword evidence="3" id="KW-1185">Reference proteome</keyword>
<evidence type="ECO:0000313" key="3">
    <source>
        <dbReference type="Proteomes" id="UP001054252"/>
    </source>
</evidence>
<comment type="caution">
    <text evidence="2">The sequence shown here is derived from an EMBL/GenBank/DDBJ whole genome shotgun (WGS) entry which is preliminary data.</text>
</comment>
<organism evidence="2 3">
    <name type="scientific">Rubroshorea leprosula</name>
    <dbReference type="NCBI Taxonomy" id="152421"/>
    <lineage>
        <taxon>Eukaryota</taxon>
        <taxon>Viridiplantae</taxon>
        <taxon>Streptophyta</taxon>
        <taxon>Embryophyta</taxon>
        <taxon>Tracheophyta</taxon>
        <taxon>Spermatophyta</taxon>
        <taxon>Magnoliopsida</taxon>
        <taxon>eudicotyledons</taxon>
        <taxon>Gunneridae</taxon>
        <taxon>Pentapetalae</taxon>
        <taxon>rosids</taxon>
        <taxon>malvids</taxon>
        <taxon>Malvales</taxon>
        <taxon>Dipterocarpaceae</taxon>
        <taxon>Rubroshorea</taxon>
    </lineage>
</organism>
<evidence type="ECO:0000256" key="1">
    <source>
        <dbReference type="SAM" id="MobiDB-lite"/>
    </source>
</evidence>
<dbReference type="Proteomes" id="UP001054252">
    <property type="component" value="Unassembled WGS sequence"/>
</dbReference>
<proteinExistence type="predicted"/>
<gene>
    <name evidence="2" type="ORF">SLEP1_g17790</name>
</gene>
<reference evidence="2 3" key="1">
    <citation type="journal article" date="2021" name="Commun. Biol.">
        <title>The genome of Shorea leprosula (Dipterocarpaceae) highlights the ecological relevance of drought in aseasonal tropical rainforests.</title>
        <authorList>
            <person name="Ng K.K.S."/>
            <person name="Kobayashi M.J."/>
            <person name="Fawcett J.A."/>
            <person name="Hatakeyama M."/>
            <person name="Paape T."/>
            <person name="Ng C.H."/>
            <person name="Ang C.C."/>
            <person name="Tnah L.H."/>
            <person name="Lee C.T."/>
            <person name="Nishiyama T."/>
            <person name="Sese J."/>
            <person name="O'Brien M.J."/>
            <person name="Copetti D."/>
            <person name="Mohd Noor M.I."/>
            <person name="Ong R.C."/>
            <person name="Putra M."/>
            <person name="Sireger I.Z."/>
            <person name="Indrioko S."/>
            <person name="Kosugi Y."/>
            <person name="Izuno A."/>
            <person name="Isagi Y."/>
            <person name="Lee S.L."/>
            <person name="Shimizu K.K."/>
        </authorList>
    </citation>
    <scope>NUCLEOTIDE SEQUENCE [LARGE SCALE GENOMIC DNA]</scope>
    <source>
        <strain evidence="2">214</strain>
    </source>
</reference>
<feature type="compositionally biased region" description="Basic and acidic residues" evidence="1">
    <location>
        <begin position="1"/>
        <end position="25"/>
    </location>
</feature>